<dbReference type="GO" id="GO:0010181">
    <property type="term" value="F:FMN binding"/>
    <property type="evidence" value="ECO:0007669"/>
    <property type="project" value="TreeGrafter"/>
</dbReference>
<dbReference type="STRING" id="1121117.SAMN02745977_00550"/>
<name>A0A1H8E3T1_9BURK</name>
<accession>A0A1H8E3T1</accession>
<dbReference type="InterPro" id="IPR005025">
    <property type="entry name" value="FMN_Rdtase-like_dom"/>
</dbReference>
<sequence>MTQIAVIVGSLRRDSYNRRLAQALEKLAPHDFQFQYLDISQLPLYNQDDDKQQAEVVLQFKQAISDSQALLFVTPEYNRSVPGVLKNALDHASRPYGKNVWAGKPAGVLGASIGAIGTALAQQHLRNILAYLDAPTLGQPEVFLKVDDKFFAEDGSVANEGSRKFLQGWMDAYAAWVKKHAA</sequence>
<organism evidence="2 3">
    <name type="scientific">Brachymonas denitrificans DSM 15123</name>
    <dbReference type="NCBI Taxonomy" id="1121117"/>
    <lineage>
        <taxon>Bacteria</taxon>
        <taxon>Pseudomonadati</taxon>
        <taxon>Pseudomonadota</taxon>
        <taxon>Betaproteobacteria</taxon>
        <taxon>Burkholderiales</taxon>
        <taxon>Comamonadaceae</taxon>
        <taxon>Brachymonas</taxon>
    </lineage>
</organism>
<dbReference type="GO" id="GO:0016491">
    <property type="term" value="F:oxidoreductase activity"/>
    <property type="evidence" value="ECO:0007669"/>
    <property type="project" value="InterPro"/>
</dbReference>
<dbReference type="Gene3D" id="3.40.50.360">
    <property type="match status" value="1"/>
</dbReference>
<keyword evidence="3" id="KW-1185">Reference proteome</keyword>
<dbReference type="EMBL" id="FOCW01000001">
    <property type="protein sequence ID" value="SEN14076.1"/>
    <property type="molecule type" value="Genomic_DNA"/>
</dbReference>
<evidence type="ECO:0000259" key="1">
    <source>
        <dbReference type="Pfam" id="PF03358"/>
    </source>
</evidence>
<evidence type="ECO:0000313" key="3">
    <source>
        <dbReference type="Proteomes" id="UP000199531"/>
    </source>
</evidence>
<evidence type="ECO:0000313" key="2">
    <source>
        <dbReference type="EMBL" id="SEN14076.1"/>
    </source>
</evidence>
<dbReference type="Pfam" id="PF03358">
    <property type="entry name" value="FMN_red"/>
    <property type="match status" value="1"/>
</dbReference>
<reference evidence="2 3" key="1">
    <citation type="submission" date="2016-10" db="EMBL/GenBank/DDBJ databases">
        <authorList>
            <person name="de Groot N.N."/>
        </authorList>
    </citation>
    <scope>NUCLEOTIDE SEQUENCE [LARGE SCALE GENOMIC DNA]</scope>
    <source>
        <strain evidence="2 3">DSM 15123</strain>
    </source>
</reference>
<dbReference type="InterPro" id="IPR050712">
    <property type="entry name" value="NAD(P)H-dep_reductase"/>
</dbReference>
<dbReference type="AlphaFoldDB" id="A0A1H8E3T1"/>
<feature type="domain" description="NADPH-dependent FMN reductase-like" evidence="1">
    <location>
        <begin position="3"/>
        <end position="144"/>
    </location>
</feature>
<dbReference type="SUPFAM" id="SSF52218">
    <property type="entry name" value="Flavoproteins"/>
    <property type="match status" value="1"/>
</dbReference>
<dbReference type="PANTHER" id="PTHR30543">
    <property type="entry name" value="CHROMATE REDUCTASE"/>
    <property type="match status" value="1"/>
</dbReference>
<dbReference type="InterPro" id="IPR029039">
    <property type="entry name" value="Flavoprotein-like_sf"/>
</dbReference>
<proteinExistence type="predicted"/>
<dbReference type="GO" id="GO:0005829">
    <property type="term" value="C:cytosol"/>
    <property type="evidence" value="ECO:0007669"/>
    <property type="project" value="TreeGrafter"/>
</dbReference>
<dbReference type="Proteomes" id="UP000199531">
    <property type="component" value="Unassembled WGS sequence"/>
</dbReference>
<protein>
    <submittedName>
        <fullName evidence="2">NAD(P)H-dependent FMN reductase</fullName>
    </submittedName>
</protein>
<dbReference type="PANTHER" id="PTHR30543:SF21">
    <property type="entry name" value="NAD(P)H-DEPENDENT FMN REDUCTASE LOT6"/>
    <property type="match status" value="1"/>
</dbReference>
<gene>
    <name evidence="2" type="ORF">SAMN02745977_00550</name>
</gene>